<reference evidence="2" key="1">
    <citation type="submission" date="2018-11" db="EMBL/GenBank/DDBJ databases">
        <authorList>
            <consortium name="Pathogen Informatics"/>
        </authorList>
    </citation>
    <scope>NUCLEOTIDE SEQUENCE</scope>
</reference>
<dbReference type="Gene3D" id="1.20.120.230">
    <property type="entry name" value="Alpha-catenin/vinculin-like"/>
    <property type="match status" value="1"/>
</dbReference>
<evidence type="ECO:0000313" key="3">
    <source>
        <dbReference type="Proteomes" id="UP000784294"/>
    </source>
</evidence>
<protein>
    <submittedName>
        <fullName evidence="2">Uncharacterized protein</fullName>
    </submittedName>
</protein>
<evidence type="ECO:0000256" key="1">
    <source>
        <dbReference type="SAM" id="MobiDB-lite"/>
    </source>
</evidence>
<comment type="caution">
    <text evidence="2">The sequence shown here is derived from an EMBL/GenBank/DDBJ whole genome shotgun (WGS) entry which is preliminary data.</text>
</comment>
<proteinExistence type="predicted"/>
<sequence length="86" mass="9409">MTAVVLTVKQSYIASTKYKGVDSRPLVQWRMRAPGKKPLIAFPNGSPDCQEDSGRRSTLQAASSSFLTAADPMQLLDQFDHSSSPH</sequence>
<organism evidence="2 3">
    <name type="scientific">Protopolystoma xenopodis</name>
    <dbReference type="NCBI Taxonomy" id="117903"/>
    <lineage>
        <taxon>Eukaryota</taxon>
        <taxon>Metazoa</taxon>
        <taxon>Spiralia</taxon>
        <taxon>Lophotrochozoa</taxon>
        <taxon>Platyhelminthes</taxon>
        <taxon>Monogenea</taxon>
        <taxon>Polyopisthocotylea</taxon>
        <taxon>Polystomatidea</taxon>
        <taxon>Polystomatidae</taxon>
        <taxon>Protopolystoma</taxon>
    </lineage>
</organism>
<dbReference type="AlphaFoldDB" id="A0A3S5FCP1"/>
<evidence type="ECO:0000313" key="2">
    <source>
        <dbReference type="EMBL" id="VEL13812.1"/>
    </source>
</evidence>
<dbReference type="EMBL" id="CAAALY010019035">
    <property type="protein sequence ID" value="VEL13812.1"/>
    <property type="molecule type" value="Genomic_DNA"/>
</dbReference>
<keyword evidence="3" id="KW-1185">Reference proteome</keyword>
<name>A0A3S5FCP1_9PLAT</name>
<accession>A0A3S5FCP1</accession>
<dbReference type="OrthoDB" id="6376697at2759"/>
<dbReference type="Proteomes" id="UP000784294">
    <property type="component" value="Unassembled WGS sequence"/>
</dbReference>
<gene>
    <name evidence="2" type="ORF">PXEA_LOCUS7252</name>
</gene>
<feature type="region of interest" description="Disordered" evidence="1">
    <location>
        <begin position="38"/>
        <end position="62"/>
    </location>
</feature>